<proteinExistence type="predicted"/>
<keyword evidence="1" id="KW-0472">Membrane</keyword>
<dbReference type="EMBL" id="BAMD01000016">
    <property type="protein sequence ID" value="GAF03012.1"/>
    <property type="molecule type" value="Genomic_DNA"/>
</dbReference>
<dbReference type="Proteomes" id="UP000019402">
    <property type="component" value="Unassembled WGS sequence"/>
</dbReference>
<keyword evidence="1" id="KW-0812">Transmembrane</keyword>
<sequence>MISWLLCVMFIVQIVNKAVYSHTHLLDNGTIISHARPFHKGSDTEPIKKHQHSNSEYVFFNQLNILFVIAFVVAVLALVAKVYVKTEDHIQKYFSGYVSHKLGRAPPCV</sequence>
<evidence type="ECO:0000313" key="3">
    <source>
        <dbReference type="Proteomes" id="UP000019402"/>
    </source>
</evidence>
<evidence type="ECO:0000313" key="2">
    <source>
        <dbReference type="EMBL" id="GAF03012.1"/>
    </source>
</evidence>
<reference evidence="2 3" key="1">
    <citation type="journal article" date="2014" name="Genome Announc.">
        <title>Draft Genome Sequence of Cytophaga fermentans JCM 21142T, a Facultative Anaerobe Isolated from Marine Mud.</title>
        <authorList>
            <person name="Starns D."/>
            <person name="Oshima K."/>
            <person name="Suda W."/>
            <person name="Iino T."/>
            <person name="Yuki M."/>
            <person name="Inoue J."/>
            <person name="Kitamura K."/>
            <person name="Iida T."/>
            <person name="Darby A."/>
            <person name="Hattori M."/>
            <person name="Ohkuma M."/>
        </authorList>
    </citation>
    <scope>NUCLEOTIDE SEQUENCE [LARGE SCALE GENOMIC DNA]</scope>
    <source>
        <strain evidence="2 3">JCM 21142</strain>
    </source>
</reference>
<organism evidence="2 3">
    <name type="scientific">Saccharicrinis fermentans DSM 9555 = JCM 21142</name>
    <dbReference type="NCBI Taxonomy" id="869213"/>
    <lineage>
        <taxon>Bacteria</taxon>
        <taxon>Pseudomonadati</taxon>
        <taxon>Bacteroidota</taxon>
        <taxon>Bacteroidia</taxon>
        <taxon>Marinilabiliales</taxon>
        <taxon>Marinilabiliaceae</taxon>
        <taxon>Saccharicrinis</taxon>
    </lineage>
</organism>
<feature type="transmembrane region" description="Helical" evidence="1">
    <location>
        <begin position="63"/>
        <end position="84"/>
    </location>
</feature>
<comment type="caution">
    <text evidence="2">The sequence shown here is derived from an EMBL/GenBank/DDBJ whole genome shotgun (WGS) entry which is preliminary data.</text>
</comment>
<name>W7Y4I1_9BACT</name>
<accession>W7Y4I1</accession>
<gene>
    <name evidence="2" type="ORF">JCM21142_41665</name>
</gene>
<dbReference type="AlphaFoldDB" id="W7Y4I1"/>
<protein>
    <submittedName>
        <fullName evidence="2">Uncharacterized protein</fullName>
    </submittedName>
</protein>
<keyword evidence="1" id="KW-1133">Transmembrane helix</keyword>
<keyword evidence="3" id="KW-1185">Reference proteome</keyword>
<evidence type="ECO:0000256" key="1">
    <source>
        <dbReference type="SAM" id="Phobius"/>
    </source>
</evidence>